<keyword evidence="2" id="KW-1185">Reference proteome</keyword>
<protein>
    <submittedName>
        <fullName evidence="1">Transcription elongation factor B polypeptide 3</fullName>
    </submittedName>
</protein>
<sequence length="112" mass="12364">MWIRCSEERDKKLKSLTHNLTEKFLTKAEPKRTTKIAYVDTAAKVPRNVAKAQARYGTAVASALAAKPGKLNEVAARKTAMQNVQRAERANPRPVAGKQNRTLLVTGTSMLM</sequence>
<dbReference type="PANTHER" id="PTHR15141">
    <property type="entry name" value="TRANSCRIPTION ELONGATION FACTOR B POLYPEPTIDE 3"/>
    <property type="match status" value="1"/>
</dbReference>
<keyword evidence="1" id="KW-0648">Protein biosynthesis</keyword>
<accession>A0A5B7ESV2</accession>
<organism evidence="1 2">
    <name type="scientific">Portunus trituberculatus</name>
    <name type="common">Swimming crab</name>
    <name type="synonym">Neptunus trituberculatus</name>
    <dbReference type="NCBI Taxonomy" id="210409"/>
    <lineage>
        <taxon>Eukaryota</taxon>
        <taxon>Metazoa</taxon>
        <taxon>Ecdysozoa</taxon>
        <taxon>Arthropoda</taxon>
        <taxon>Crustacea</taxon>
        <taxon>Multicrustacea</taxon>
        <taxon>Malacostraca</taxon>
        <taxon>Eumalacostraca</taxon>
        <taxon>Eucarida</taxon>
        <taxon>Decapoda</taxon>
        <taxon>Pleocyemata</taxon>
        <taxon>Brachyura</taxon>
        <taxon>Eubrachyura</taxon>
        <taxon>Portunoidea</taxon>
        <taxon>Portunidae</taxon>
        <taxon>Portuninae</taxon>
        <taxon>Portunus</taxon>
    </lineage>
</organism>
<dbReference type="EMBL" id="VSRR010003454">
    <property type="protein sequence ID" value="MPC36226.1"/>
    <property type="molecule type" value="Genomic_DNA"/>
</dbReference>
<dbReference type="GO" id="GO:0003746">
    <property type="term" value="F:translation elongation factor activity"/>
    <property type="evidence" value="ECO:0007669"/>
    <property type="project" value="UniProtKB-KW"/>
</dbReference>
<gene>
    <name evidence="1" type="primary">EloA_2</name>
    <name evidence="1" type="ORF">E2C01_029675</name>
</gene>
<dbReference type="Proteomes" id="UP000324222">
    <property type="component" value="Unassembled WGS sequence"/>
</dbReference>
<comment type="caution">
    <text evidence="1">The sequence shown here is derived from an EMBL/GenBank/DDBJ whole genome shotgun (WGS) entry which is preliminary data.</text>
</comment>
<reference evidence="1 2" key="1">
    <citation type="submission" date="2019-05" db="EMBL/GenBank/DDBJ databases">
        <title>Another draft genome of Portunus trituberculatus and its Hox gene families provides insights of decapod evolution.</title>
        <authorList>
            <person name="Jeong J.-H."/>
            <person name="Song I."/>
            <person name="Kim S."/>
            <person name="Choi T."/>
            <person name="Kim D."/>
            <person name="Ryu S."/>
            <person name="Kim W."/>
        </authorList>
    </citation>
    <scope>NUCLEOTIDE SEQUENCE [LARGE SCALE GENOMIC DNA]</scope>
    <source>
        <tissue evidence="1">Muscle</tissue>
    </source>
</reference>
<evidence type="ECO:0000313" key="1">
    <source>
        <dbReference type="EMBL" id="MPC36226.1"/>
    </source>
</evidence>
<dbReference type="AlphaFoldDB" id="A0A5B7ESV2"/>
<dbReference type="InterPro" id="IPR051870">
    <property type="entry name" value="Elongin-A_domain"/>
</dbReference>
<name>A0A5B7ESV2_PORTR</name>
<dbReference type="OrthoDB" id="21513at2759"/>
<keyword evidence="1" id="KW-0251">Elongation factor</keyword>
<proteinExistence type="predicted"/>
<evidence type="ECO:0000313" key="2">
    <source>
        <dbReference type="Proteomes" id="UP000324222"/>
    </source>
</evidence>
<dbReference type="PANTHER" id="PTHR15141:SF76">
    <property type="entry name" value="TRANSCRIPTION ELONGATION FACTOR B POLYPEPTIDE 3"/>
    <property type="match status" value="1"/>
</dbReference>